<organism evidence="2 3">
    <name type="scientific">Metabacillus bambusae</name>
    <dbReference type="NCBI Taxonomy" id="2795218"/>
    <lineage>
        <taxon>Bacteria</taxon>
        <taxon>Bacillati</taxon>
        <taxon>Bacillota</taxon>
        <taxon>Bacilli</taxon>
        <taxon>Bacillales</taxon>
        <taxon>Bacillaceae</taxon>
        <taxon>Metabacillus</taxon>
    </lineage>
</organism>
<feature type="domain" description="HTH lysR-type" evidence="1">
    <location>
        <begin position="2"/>
        <end position="59"/>
    </location>
</feature>
<dbReference type="PROSITE" id="PS50931">
    <property type="entry name" value="HTH_LYSR"/>
    <property type="match status" value="1"/>
</dbReference>
<protein>
    <submittedName>
        <fullName evidence="2">LysR family transcriptional regulator</fullName>
    </submittedName>
</protein>
<dbReference type="Proteomes" id="UP000663981">
    <property type="component" value="Unassembled WGS sequence"/>
</dbReference>
<evidence type="ECO:0000313" key="3">
    <source>
        <dbReference type="Proteomes" id="UP000663981"/>
    </source>
</evidence>
<keyword evidence="3" id="KW-1185">Reference proteome</keyword>
<dbReference type="InterPro" id="IPR050950">
    <property type="entry name" value="HTH-type_LysR_regulators"/>
</dbReference>
<reference evidence="2 3" key="1">
    <citation type="submission" date="2021-03" db="EMBL/GenBank/DDBJ databases">
        <title>Whole genome sequence of Metabacillus bambusae BG109.</title>
        <authorList>
            <person name="Jeong J.W."/>
        </authorList>
    </citation>
    <scope>NUCLEOTIDE SEQUENCE [LARGE SCALE GENOMIC DNA]</scope>
    <source>
        <strain evidence="2 3">BG109</strain>
    </source>
</reference>
<dbReference type="PANTHER" id="PTHR30419:SF28">
    <property type="entry name" value="HTH-TYPE TRANSCRIPTIONAL REGULATOR BSDA"/>
    <property type="match status" value="1"/>
</dbReference>
<evidence type="ECO:0000313" key="2">
    <source>
        <dbReference type="EMBL" id="MBO1511528.1"/>
    </source>
</evidence>
<dbReference type="InterPro" id="IPR036390">
    <property type="entry name" value="WH_DNA-bd_sf"/>
</dbReference>
<name>A0ABS3MZZ4_9BACI</name>
<dbReference type="InterPro" id="IPR036388">
    <property type="entry name" value="WH-like_DNA-bd_sf"/>
</dbReference>
<dbReference type="Pfam" id="PF00126">
    <property type="entry name" value="HTH_1"/>
    <property type="match status" value="1"/>
</dbReference>
<comment type="caution">
    <text evidence="2">The sequence shown here is derived from an EMBL/GenBank/DDBJ whole genome shotgun (WGS) entry which is preliminary data.</text>
</comment>
<dbReference type="SUPFAM" id="SSF46785">
    <property type="entry name" value="Winged helix' DNA-binding domain"/>
    <property type="match status" value="1"/>
</dbReference>
<accession>A0ABS3MZZ4</accession>
<evidence type="ECO:0000259" key="1">
    <source>
        <dbReference type="PROSITE" id="PS50931"/>
    </source>
</evidence>
<proteinExistence type="predicted"/>
<dbReference type="Gene3D" id="1.10.10.10">
    <property type="entry name" value="Winged helix-like DNA-binding domain superfamily/Winged helix DNA-binding domain"/>
    <property type="match status" value="1"/>
</dbReference>
<dbReference type="InterPro" id="IPR000847">
    <property type="entry name" value="LysR_HTH_N"/>
</dbReference>
<sequence>MVDIQQLRHFKVIAELEHMTRASERLLVAQPALSKTIRLLEEEFQVKLFDRLGKNIHLNENGRILLKYTNQIMDNLDDAKKEILEYNNQQNNVVTITMQAASKLNTYPVVGYNSEQVLKEREENPYYSLKFNLM</sequence>
<dbReference type="RefSeq" id="WP_207976610.1">
    <property type="nucleotide sequence ID" value="NZ_JAGDEL010000004.1"/>
</dbReference>
<dbReference type="EMBL" id="JAGDEL010000004">
    <property type="protein sequence ID" value="MBO1511528.1"/>
    <property type="molecule type" value="Genomic_DNA"/>
</dbReference>
<dbReference type="PRINTS" id="PR00039">
    <property type="entry name" value="HTHLYSR"/>
</dbReference>
<gene>
    <name evidence="2" type="ORF">I7822_07590</name>
</gene>
<dbReference type="PANTHER" id="PTHR30419">
    <property type="entry name" value="HTH-TYPE TRANSCRIPTIONAL REGULATOR YBHD"/>
    <property type="match status" value="1"/>
</dbReference>